<name>D3UWM7_XENBS</name>
<gene>
    <name evidence="2" type="ordered locus">XBJ1_0721</name>
</gene>
<dbReference type="EMBL" id="FN667741">
    <property type="protein sequence ID" value="CBJ79862.1"/>
    <property type="molecule type" value="Genomic_DNA"/>
</dbReference>
<keyword evidence="1" id="KW-0472">Membrane</keyword>
<dbReference type="KEGG" id="xbo:XBJ1_0721"/>
<reference evidence="2" key="1">
    <citation type="journal article" date="2011" name="PLoS ONE">
        <title>The entomopathogenic bacterial endosymbionts xenorhabdus and photorhabdus: convergent lifestyles from divergent genomes.</title>
        <authorList>
            <person name="Chaston J.M."/>
            <person name="Suen G."/>
            <person name="Tucker S.L."/>
            <person name="Andersen A.W."/>
            <person name="Bhasin A."/>
            <person name="Bode E."/>
            <person name="Bode H.B."/>
            <person name="Brachmann A.O."/>
            <person name="Cowles C.E."/>
            <person name="Cowles K.N."/>
            <person name="Darby C."/>
            <person name="de Leon L."/>
            <person name="Drace K."/>
            <person name="Du Z."/>
            <person name="Givaudan A."/>
            <person name="Herbert Tran E.E."/>
            <person name="Jewell K.A."/>
            <person name="Knack J.J."/>
            <person name="Krasomil-Osterfeld K.C."/>
            <person name="Kukor R."/>
            <person name="Lanois A."/>
            <person name="Latreille P."/>
            <person name="Leimgruber N.K."/>
            <person name="Lipke C.M."/>
            <person name="Liu R."/>
            <person name="Lu X."/>
            <person name="Martens E.C."/>
            <person name="Marri P.R."/>
            <person name="Medigue C."/>
            <person name="Menard M.L."/>
            <person name="Miller N.M."/>
            <person name="Morales-Soto N."/>
            <person name="Norton S."/>
            <person name="Ogier J.C."/>
            <person name="Orchard S.S."/>
            <person name="Park D."/>
            <person name="Park Y."/>
            <person name="Qurollo B.A."/>
            <person name="Sugar D.R."/>
            <person name="Richards G.R."/>
            <person name="Rouy Z."/>
            <person name="Slominski B."/>
            <person name="Slominski K."/>
            <person name="Snyder H."/>
            <person name="Tjaden B.C."/>
            <person name="van der Hoeven R."/>
            <person name="Welch R.D."/>
            <person name="Wheeler C."/>
            <person name="Xiang B."/>
            <person name="Barbazuk B."/>
            <person name="Gaudriault S."/>
            <person name="Goodner B."/>
            <person name="Slater S.C."/>
            <person name="Forst S."/>
            <person name="Goldman B.S."/>
            <person name="Goodrich-Blair H."/>
        </authorList>
    </citation>
    <scope>NUCLEOTIDE SEQUENCE [LARGE SCALE GENOMIC DNA]</scope>
    <source>
        <strain evidence="2">SS-2004</strain>
    </source>
</reference>
<keyword evidence="1" id="KW-1133">Transmembrane helix</keyword>
<feature type="transmembrane region" description="Helical" evidence="1">
    <location>
        <begin position="20"/>
        <end position="39"/>
    </location>
</feature>
<sequence length="79" mass="9398">MNSLNHRVQDFLYKAPNLNVIIIILNHKIYLTLILTLNYKYLLSSYNYPVFHEYIGSDSENIFNINDLSYSYYLNDAQN</sequence>
<evidence type="ECO:0000313" key="3">
    <source>
        <dbReference type="Proteomes" id="UP000002045"/>
    </source>
</evidence>
<dbReference type="STRING" id="406818.XBJ1_0721"/>
<organism evidence="2 3">
    <name type="scientific">Xenorhabdus bovienii (strain SS-2004)</name>
    <name type="common">Xenorhabdus nematophila subsp. bovienii</name>
    <dbReference type="NCBI Taxonomy" id="406818"/>
    <lineage>
        <taxon>Bacteria</taxon>
        <taxon>Pseudomonadati</taxon>
        <taxon>Pseudomonadota</taxon>
        <taxon>Gammaproteobacteria</taxon>
        <taxon>Enterobacterales</taxon>
        <taxon>Morganellaceae</taxon>
        <taxon>Xenorhabdus</taxon>
    </lineage>
</organism>
<proteinExistence type="predicted"/>
<evidence type="ECO:0000313" key="2">
    <source>
        <dbReference type="EMBL" id="CBJ79862.1"/>
    </source>
</evidence>
<dbReference type="Proteomes" id="UP000002045">
    <property type="component" value="Chromosome"/>
</dbReference>
<dbReference type="AlphaFoldDB" id="D3UWM7"/>
<evidence type="ECO:0000256" key="1">
    <source>
        <dbReference type="SAM" id="Phobius"/>
    </source>
</evidence>
<keyword evidence="1" id="KW-0812">Transmembrane</keyword>
<dbReference type="HOGENOM" id="CLU_2605242_0_0_6"/>
<protein>
    <submittedName>
        <fullName evidence="2">Uncharacterized protein</fullName>
    </submittedName>
</protein>
<accession>D3UWM7</accession>